<evidence type="ECO:0000313" key="5">
    <source>
        <dbReference type="EMBL" id="OAQ40314.1"/>
    </source>
</evidence>
<evidence type="ECO:0000256" key="1">
    <source>
        <dbReference type="ARBA" id="ARBA00023015"/>
    </source>
</evidence>
<dbReference type="SMART" id="SM00354">
    <property type="entry name" value="HTH_LACI"/>
    <property type="match status" value="1"/>
</dbReference>
<keyword evidence="6" id="KW-1185">Reference proteome</keyword>
<accession>A0A179DHE1</accession>
<dbReference type="InterPro" id="IPR000843">
    <property type="entry name" value="HTH_LacI"/>
</dbReference>
<comment type="caution">
    <text evidence="5">The sequence shown here is derived from an EMBL/GenBank/DDBJ whole genome shotgun (WGS) entry which is preliminary data.</text>
</comment>
<keyword evidence="1" id="KW-0805">Transcription regulation</keyword>
<dbReference type="Pfam" id="PF00532">
    <property type="entry name" value="Peripla_BP_1"/>
    <property type="match status" value="1"/>
</dbReference>
<dbReference type="Pfam" id="PF00356">
    <property type="entry name" value="LacI"/>
    <property type="match status" value="1"/>
</dbReference>
<proteinExistence type="predicted"/>
<dbReference type="Proteomes" id="UP000078459">
    <property type="component" value="Unassembled WGS sequence"/>
</dbReference>
<dbReference type="Gene3D" id="3.40.50.2300">
    <property type="match status" value="2"/>
</dbReference>
<sequence length="343" mass="38439">MTNKPATIKEIAKKLGVSTSTVSRGLHDHPSIGLTTRMRIKKVAEELNYTPNQTAIFLQKGKTFTIGVILPELSEAFFSAAISGIEDTANKKNYHVLMAQSHDNAEKEKHLVEKMKSHRVDGLIVSVSKETSSFDHFTNLRKHNIPVVFFDRIPSLDNVHYVACNMETGTIEAVTYLLKKGHRAIAMINGPSTLLASNERKEGYIKAHTKNRLKYDPSLIASCNLTEEGTIKAMDELLANKRKPTAIVAFNDYVSLYAIRYARRLNLTINKDIEFVSYANLPLINFMDHVPTASVEQHPYLQGQKATDILLDLLNNPDNAQQAFYKVIIESQLIENNKTIGSI</sequence>
<dbReference type="InterPro" id="IPR001761">
    <property type="entry name" value="Peripla_BP/Lac1_sug-bd_dom"/>
</dbReference>
<evidence type="ECO:0000256" key="3">
    <source>
        <dbReference type="ARBA" id="ARBA00023163"/>
    </source>
</evidence>
<dbReference type="PANTHER" id="PTHR30146:SF109">
    <property type="entry name" value="HTH-TYPE TRANSCRIPTIONAL REGULATOR GALS"/>
    <property type="match status" value="1"/>
</dbReference>
<dbReference type="InterPro" id="IPR028082">
    <property type="entry name" value="Peripla_BP_I"/>
</dbReference>
<reference evidence="5 6" key="1">
    <citation type="submission" date="2016-04" db="EMBL/GenBank/DDBJ databases">
        <authorList>
            <person name="Evans L.H."/>
            <person name="Alamgir A."/>
            <person name="Owens N."/>
            <person name="Weber N.D."/>
            <person name="Virtaneva K."/>
            <person name="Barbian K."/>
            <person name="Babar A."/>
            <person name="Rosenke K."/>
        </authorList>
    </citation>
    <scope>NUCLEOTIDE SEQUENCE [LARGE SCALE GENOMIC DNA]</scope>
    <source>
        <strain evidence="5 6">CCM 8644</strain>
    </source>
</reference>
<feature type="domain" description="HTH lacI-type" evidence="4">
    <location>
        <begin position="6"/>
        <end position="60"/>
    </location>
</feature>
<dbReference type="STRING" id="1826909.A5893_05000"/>
<evidence type="ECO:0000259" key="4">
    <source>
        <dbReference type="PROSITE" id="PS50932"/>
    </source>
</evidence>
<dbReference type="Gene3D" id="1.10.260.40">
    <property type="entry name" value="lambda repressor-like DNA-binding domains"/>
    <property type="match status" value="1"/>
</dbReference>
<evidence type="ECO:0000313" key="6">
    <source>
        <dbReference type="Proteomes" id="UP000078459"/>
    </source>
</evidence>
<dbReference type="PROSITE" id="PS50932">
    <property type="entry name" value="HTH_LACI_2"/>
    <property type="match status" value="1"/>
</dbReference>
<gene>
    <name evidence="5" type="ORF">A5893_05000</name>
</gene>
<keyword evidence="2" id="KW-0238">DNA-binding</keyword>
<dbReference type="CDD" id="cd06267">
    <property type="entry name" value="PBP1_LacI_sugar_binding-like"/>
    <property type="match status" value="1"/>
</dbReference>
<dbReference type="RefSeq" id="WP_068821553.1">
    <property type="nucleotide sequence ID" value="NZ_LWHJ01000022.1"/>
</dbReference>
<organism evidence="5 6">
    <name type="scientific">Pedobacter psychrophilus</name>
    <dbReference type="NCBI Taxonomy" id="1826909"/>
    <lineage>
        <taxon>Bacteria</taxon>
        <taxon>Pseudomonadati</taxon>
        <taxon>Bacteroidota</taxon>
        <taxon>Sphingobacteriia</taxon>
        <taxon>Sphingobacteriales</taxon>
        <taxon>Sphingobacteriaceae</taxon>
        <taxon>Pedobacter</taxon>
    </lineage>
</organism>
<dbReference type="SUPFAM" id="SSF53822">
    <property type="entry name" value="Periplasmic binding protein-like I"/>
    <property type="match status" value="1"/>
</dbReference>
<dbReference type="CDD" id="cd01392">
    <property type="entry name" value="HTH_LacI"/>
    <property type="match status" value="1"/>
</dbReference>
<protein>
    <submittedName>
        <fullName evidence="5">LacI family transcriptional regulator</fullName>
    </submittedName>
</protein>
<dbReference type="InterPro" id="IPR010982">
    <property type="entry name" value="Lambda_DNA-bd_dom_sf"/>
</dbReference>
<dbReference type="AlphaFoldDB" id="A0A179DHE1"/>
<dbReference type="SUPFAM" id="SSF47413">
    <property type="entry name" value="lambda repressor-like DNA-binding domains"/>
    <property type="match status" value="1"/>
</dbReference>
<keyword evidence="3" id="KW-0804">Transcription</keyword>
<reference evidence="5 6" key="2">
    <citation type="submission" date="2016-06" db="EMBL/GenBank/DDBJ databases">
        <title>Pedobacter psychrophilus sp. nov., isolated from Antarctic fragmentary rock.</title>
        <authorList>
            <person name="Svec P."/>
        </authorList>
    </citation>
    <scope>NUCLEOTIDE SEQUENCE [LARGE SCALE GENOMIC DNA]</scope>
    <source>
        <strain evidence="5 6">CCM 8644</strain>
    </source>
</reference>
<dbReference type="EMBL" id="LWHJ01000022">
    <property type="protein sequence ID" value="OAQ40314.1"/>
    <property type="molecule type" value="Genomic_DNA"/>
</dbReference>
<name>A0A179DHE1_9SPHI</name>
<dbReference type="OrthoDB" id="9803256at2"/>
<evidence type="ECO:0000256" key="2">
    <source>
        <dbReference type="ARBA" id="ARBA00023125"/>
    </source>
</evidence>
<dbReference type="GO" id="GO:0000976">
    <property type="term" value="F:transcription cis-regulatory region binding"/>
    <property type="evidence" value="ECO:0007669"/>
    <property type="project" value="TreeGrafter"/>
</dbReference>
<dbReference type="GO" id="GO:0003700">
    <property type="term" value="F:DNA-binding transcription factor activity"/>
    <property type="evidence" value="ECO:0007669"/>
    <property type="project" value="TreeGrafter"/>
</dbReference>
<dbReference type="PANTHER" id="PTHR30146">
    <property type="entry name" value="LACI-RELATED TRANSCRIPTIONAL REPRESSOR"/>
    <property type="match status" value="1"/>
</dbReference>